<organism evidence="2 3">
    <name type="scientific">Luteolibacter flavescens</name>
    <dbReference type="NCBI Taxonomy" id="1859460"/>
    <lineage>
        <taxon>Bacteria</taxon>
        <taxon>Pseudomonadati</taxon>
        <taxon>Verrucomicrobiota</taxon>
        <taxon>Verrucomicrobiia</taxon>
        <taxon>Verrucomicrobiales</taxon>
        <taxon>Verrucomicrobiaceae</taxon>
        <taxon>Luteolibacter</taxon>
    </lineage>
</organism>
<evidence type="ECO:0000259" key="1">
    <source>
        <dbReference type="Pfam" id="PF16289"/>
    </source>
</evidence>
<reference evidence="2 3" key="1">
    <citation type="submission" date="2022-10" db="EMBL/GenBank/DDBJ databases">
        <title>Luteolibacter flavescens strain MCCC 1K03193, whole genome shotgun sequencing project.</title>
        <authorList>
            <person name="Zhao G."/>
            <person name="Shen L."/>
        </authorList>
    </citation>
    <scope>NUCLEOTIDE SEQUENCE [LARGE SCALE GENOMIC DNA]</scope>
    <source>
        <strain evidence="2 3">MCCC 1K03193</strain>
    </source>
</reference>
<dbReference type="InterPro" id="IPR032557">
    <property type="entry name" value="DUF4935"/>
</dbReference>
<keyword evidence="3" id="KW-1185">Reference proteome</keyword>
<dbReference type="RefSeq" id="WP_264499628.1">
    <property type="nucleotide sequence ID" value="NZ_JAPDDS010000001.1"/>
</dbReference>
<dbReference type="Pfam" id="PF16289">
    <property type="entry name" value="PIN_12"/>
    <property type="match status" value="1"/>
</dbReference>
<sequence>MSVPKTIFLDTSIFDEMSYNFEAASVVAFKRSIEGMNLTLVMPDPTEREIRRHINDKAKNAAATLEGLGRRFPPVRKLAGWPLVNKSGPTLAVSIYFKGIGSLHEFYKNFKLVKLGYEAVKIDTVMDWYDHGLAPFSEKKRKEFPDAIALMALGGYYNETGEGVAIISKDGDFRTGCERFPGLFYFPSLAAYSEALKGVDDRVAAIQLALGKDDTIITNAITDEFMESSFVAAYENGEVVETEFEDISETVYHVVGLGESSCSIAFELEFLFRATVEYEKCYFDDFHINMGRVRDRASATGIIKLTTSADFSELTEVESVAMDEHEYKVREHPRDHYY</sequence>
<accession>A0ABT3FJF2</accession>
<proteinExistence type="predicted"/>
<dbReference type="Proteomes" id="UP001207930">
    <property type="component" value="Unassembled WGS sequence"/>
</dbReference>
<comment type="caution">
    <text evidence="2">The sequence shown here is derived from an EMBL/GenBank/DDBJ whole genome shotgun (WGS) entry which is preliminary data.</text>
</comment>
<evidence type="ECO:0000313" key="2">
    <source>
        <dbReference type="EMBL" id="MCW1883670.1"/>
    </source>
</evidence>
<gene>
    <name evidence="2" type="ORF">OKA04_02955</name>
</gene>
<name>A0ABT3FJF2_9BACT</name>
<evidence type="ECO:0000313" key="3">
    <source>
        <dbReference type="Proteomes" id="UP001207930"/>
    </source>
</evidence>
<feature type="domain" description="DUF4935" evidence="1">
    <location>
        <begin position="7"/>
        <end position="173"/>
    </location>
</feature>
<dbReference type="EMBL" id="JAPDDS010000001">
    <property type="protein sequence ID" value="MCW1883670.1"/>
    <property type="molecule type" value="Genomic_DNA"/>
</dbReference>
<protein>
    <submittedName>
        <fullName evidence="2">PIN domain-containing protein</fullName>
    </submittedName>
</protein>